<gene>
    <name evidence="9" type="ORF">ZHD862_LOCUS32607</name>
</gene>
<accession>A0A815K3Y7</accession>
<name>A0A815K3Y7_9BILA</name>
<feature type="domain" description="RING-type" evidence="8">
    <location>
        <begin position="321"/>
        <end position="356"/>
    </location>
</feature>
<dbReference type="GO" id="GO:0061630">
    <property type="term" value="F:ubiquitin protein ligase activity"/>
    <property type="evidence" value="ECO:0007669"/>
    <property type="project" value="TreeGrafter"/>
</dbReference>
<dbReference type="EMBL" id="CAJNOT010003574">
    <property type="protein sequence ID" value="CAF1390717.1"/>
    <property type="molecule type" value="Genomic_DNA"/>
</dbReference>
<evidence type="ECO:0000256" key="3">
    <source>
        <dbReference type="ARBA" id="ARBA00022771"/>
    </source>
</evidence>
<dbReference type="InterPro" id="IPR001370">
    <property type="entry name" value="BIR_rpt"/>
</dbReference>
<evidence type="ECO:0000256" key="5">
    <source>
        <dbReference type="PROSITE-ProRule" id="PRU00175"/>
    </source>
</evidence>
<dbReference type="InterPro" id="IPR050784">
    <property type="entry name" value="IAP"/>
</dbReference>
<comment type="caution">
    <text evidence="9">The sequence shown here is derived from an EMBL/GenBank/DDBJ whole genome shotgun (WGS) entry which is preliminary data.</text>
</comment>
<proteinExistence type="inferred from homology"/>
<dbReference type="Pfam" id="PF00653">
    <property type="entry name" value="BIR"/>
    <property type="match status" value="1"/>
</dbReference>
<evidence type="ECO:0000256" key="7">
    <source>
        <dbReference type="SAM" id="MobiDB-lite"/>
    </source>
</evidence>
<sequence length="367" mass="40806">MNGIGTSSVVIVNDNVAGNNSTIEAEAMDLVHSNEIVPTVACHPDYSEVPKRYASFTNWSSEASPTIDEFVRAGFFYTGSKNIITCFYCGGSLQNWGVNDNPMVEHARCFPNCGYAKQLCGDELYRTIQESNRTLQELKREAAKNASNLRENSLTLQIPDEATLSRLVAARLDLPVSQRLLDQNFKLSVIKRCWEDQLRLKRNDFVSDSDLFVACLILQNQIEYINGKKENIKIPSIEIRKIHEIQQQQRSGNSDTSSSAAASSNSSDVEMVDISSSSTFRKTTEASVPKIIQEADSINTSSTNQVPQPKPPLDPTIPNACIVCHREEKRLACIPCGHLVTCTSCGNSIRSCPICRREIEAFVRIYI</sequence>
<feature type="compositionally biased region" description="Low complexity" evidence="7">
    <location>
        <begin position="251"/>
        <end position="268"/>
    </location>
</feature>
<keyword evidence="6" id="KW-0175">Coiled coil</keyword>
<dbReference type="InterPro" id="IPR001841">
    <property type="entry name" value="Znf_RING"/>
</dbReference>
<dbReference type="SMART" id="SM00238">
    <property type="entry name" value="BIR"/>
    <property type="match status" value="1"/>
</dbReference>
<dbReference type="AlphaFoldDB" id="A0A815K3Y7"/>
<dbReference type="Proteomes" id="UP000663864">
    <property type="component" value="Unassembled WGS sequence"/>
</dbReference>
<evidence type="ECO:0000256" key="2">
    <source>
        <dbReference type="ARBA" id="ARBA00022723"/>
    </source>
</evidence>
<dbReference type="GO" id="GO:0005737">
    <property type="term" value="C:cytoplasm"/>
    <property type="evidence" value="ECO:0007669"/>
    <property type="project" value="TreeGrafter"/>
</dbReference>
<dbReference type="CDD" id="cd00022">
    <property type="entry name" value="BIR"/>
    <property type="match status" value="1"/>
</dbReference>
<dbReference type="Gene3D" id="1.10.1170.10">
    <property type="entry name" value="Inhibitor Of Apoptosis Protein (2mihbC-IAP-1), Chain A"/>
    <property type="match status" value="1"/>
</dbReference>
<dbReference type="GO" id="GO:0005634">
    <property type="term" value="C:nucleus"/>
    <property type="evidence" value="ECO:0007669"/>
    <property type="project" value="TreeGrafter"/>
</dbReference>
<evidence type="ECO:0000313" key="10">
    <source>
        <dbReference type="Proteomes" id="UP000663864"/>
    </source>
</evidence>
<feature type="coiled-coil region" evidence="6">
    <location>
        <begin position="121"/>
        <end position="152"/>
    </location>
</feature>
<dbReference type="GO" id="GO:0043066">
    <property type="term" value="P:negative regulation of apoptotic process"/>
    <property type="evidence" value="ECO:0007669"/>
    <property type="project" value="TreeGrafter"/>
</dbReference>
<dbReference type="GO" id="GO:0008270">
    <property type="term" value="F:zinc ion binding"/>
    <property type="evidence" value="ECO:0007669"/>
    <property type="project" value="UniProtKB-KW"/>
</dbReference>
<dbReference type="Pfam" id="PF13920">
    <property type="entry name" value="zf-C3HC4_3"/>
    <property type="match status" value="1"/>
</dbReference>
<dbReference type="PANTHER" id="PTHR10044">
    <property type="entry name" value="INHIBITOR OF APOPTOSIS"/>
    <property type="match status" value="1"/>
</dbReference>
<keyword evidence="3 5" id="KW-0863">Zinc-finger</keyword>
<comment type="similarity">
    <text evidence="1">Belongs to the IAP family.</text>
</comment>
<feature type="region of interest" description="Disordered" evidence="7">
    <location>
        <begin position="245"/>
        <end position="270"/>
    </location>
</feature>
<dbReference type="GO" id="GO:0043027">
    <property type="term" value="F:cysteine-type endopeptidase inhibitor activity involved in apoptotic process"/>
    <property type="evidence" value="ECO:0007669"/>
    <property type="project" value="TreeGrafter"/>
</dbReference>
<evidence type="ECO:0000256" key="1">
    <source>
        <dbReference type="ARBA" id="ARBA00006672"/>
    </source>
</evidence>
<evidence type="ECO:0000313" key="9">
    <source>
        <dbReference type="EMBL" id="CAF1390717.1"/>
    </source>
</evidence>
<keyword evidence="4" id="KW-0862">Zinc</keyword>
<dbReference type="InterPro" id="IPR013083">
    <property type="entry name" value="Znf_RING/FYVE/PHD"/>
</dbReference>
<dbReference type="GO" id="GO:0031398">
    <property type="term" value="P:positive regulation of protein ubiquitination"/>
    <property type="evidence" value="ECO:0007669"/>
    <property type="project" value="TreeGrafter"/>
</dbReference>
<evidence type="ECO:0000259" key="8">
    <source>
        <dbReference type="PROSITE" id="PS50089"/>
    </source>
</evidence>
<reference evidence="9" key="1">
    <citation type="submission" date="2021-02" db="EMBL/GenBank/DDBJ databases">
        <authorList>
            <person name="Nowell W R."/>
        </authorList>
    </citation>
    <scope>NUCLEOTIDE SEQUENCE</scope>
</reference>
<organism evidence="9 10">
    <name type="scientific">Rotaria sordida</name>
    <dbReference type="NCBI Taxonomy" id="392033"/>
    <lineage>
        <taxon>Eukaryota</taxon>
        <taxon>Metazoa</taxon>
        <taxon>Spiralia</taxon>
        <taxon>Gnathifera</taxon>
        <taxon>Rotifera</taxon>
        <taxon>Eurotatoria</taxon>
        <taxon>Bdelloidea</taxon>
        <taxon>Philodinida</taxon>
        <taxon>Philodinidae</taxon>
        <taxon>Rotaria</taxon>
    </lineage>
</organism>
<evidence type="ECO:0000256" key="4">
    <source>
        <dbReference type="ARBA" id="ARBA00022833"/>
    </source>
</evidence>
<evidence type="ECO:0000256" key="6">
    <source>
        <dbReference type="SAM" id="Coils"/>
    </source>
</evidence>
<dbReference type="SUPFAM" id="SSF57924">
    <property type="entry name" value="Inhibitor of apoptosis (IAP) repeat"/>
    <property type="match status" value="1"/>
</dbReference>
<dbReference type="FunFam" id="1.10.1170.10:FF:000002">
    <property type="entry name" value="Baculoviral IAP repeat containing 7"/>
    <property type="match status" value="1"/>
</dbReference>
<dbReference type="GO" id="GO:0051726">
    <property type="term" value="P:regulation of cell cycle"/>
    <property type="evidence" value="ECO:0007669"/>
    <property type="project" value="TreeGrafter"/>
</dbReference>
<protein>
    <recommendedName>
        <fullName evidence="8">RING-type domain-containing protein</fullName>
    </recommendedName>
</protein>
<keyword evidence="2" id="KW-0479">Metal-binding</keyword>
<dbReference type="PROSITE" id="PS50143">
    <property type="entry name" value="BIR_REPEAT_2"/>
    <property type="match status" value="1"/>
</dbReference>
<dbReference type="PANTHER" id="PTHR10044:SF139">
    <property type="entry name" value="DEATH-ASSOCIATED INHIBITOR OF APOPTOSIS 2"/>
    <property type="match status" value="1"/>
</dbReference>
<dbReference type="PROSITE" id="PS50089">
    <property type="entry name" value="ZF_RING_2"/>
    <property type="match status" value="1"/>
</dbReference>
<dbReference type="Gene3D" id="3.30.40.10">
    <property type="entry name" value="Zinc/RING finger domain, C3HC4 (zinc finger)"/>
    <property type="match status" value="1"/>
</dbReference>